<dbReference type="Proteomes" id="UP001549162">
    <property type="component" value="Unassembled WGS sequence"/>
</dbReference>
<reference evidence="2 3" key="1">
    <citation type="submission" date="2024-06" db="EMBL/GenBank/DDBJ databases">
        <title>Genomic Encyclopedia of Type Strains, Phase IV (KMG-IV): sequencing the most valuable type-strain genomes for metagenomic binning, comparative biology and taxonomic classification.</title>
        <authorList>
            <person name="Goeker M."/>
        </authorList>
    </citation>
    <scope>NUCLEOTIDE SEQUENCE [LARGE SCALE GENOMIC DNA]</scope>
    <source>
        <strain evidence="2 3">DSM 21460</strain>
    </source>
</reference>
<sequence>MMKKVVCSIVALILLIMTPVYAKENIELDRINDLYMGQSHNDMDLENLVNSENIVFDSNFDKDIFLNDNNSAVAIGLIELEDGQEQIRSFNNESLKSYAIAKASVTAGLWSGSFLHLNYDVYASSSVLMSSTCRVELYTTNGKFIKGFNMAASSSSATDHLSVTHSIGGLENYNKVKVVIKDAFALSNNGKTYPLPIRISSFIASR</sequence>
<evidence type="ECO:0000313" key="3">
    <source>
        <dbReference type="Proteomes" id="UP001549162"/>
    </source>
</evidence>
<dbReference type="RefSeq" id="WP_354369222.1">
    <property type="nucleotide sequence ID" value="NZ_JBEPMA010000016.1"/>
</dbReference>
<comment type="caution">
    <text evidence="2">The sequence shown here is derived from an EMBL/GenBank/DDBJ whole genome shotgun (WGS) entry which is preliminary data.</text>
</comment>
<evidence type="ECO:0000313" key="2">
    <source>
        <dbReference type="EMBL" id="MET3618149.1"/>
    </source>
</evidence>
<evidence type="ECO:0000256" key="1">
    <source>
        <dbReference type="SAM" id="SignalP"/>
    </source>
</evidence>
<proteinExistence type="predicted"/>
<protein>
    <submittedName>
        <fullName evidence="2">Uncharacterized protein</fullName>
    </submittedName>
</protein>
<feature type="signal peptide" evidence="1">
    <location>
        <begin position="1"/>
        <end position="22"/>
    </location>
</feature>
<accession>A0ABV2JBI1</accession>
<dbReference type="EMBL" id="JBEPMA010000016">
    <property type="protein sequence ID" value="MET3618149.1"/>
    <property type="molecule type" value="Genomic_DNA"/>
</dbReference>
<name>A0ABV2JBI1_9FIRM</name>
<organism evidence="2 3">
    <name type="scientific">Peptoniphilus olsenii</name>
    <dbReference type="NCBI Taxonomy" id="411570"/>
    <lineage>
        <taxon>Bacteria</taxon>
        <taxon>Bacillati</taxon>
        <taxon>Bacillota</taxon>
        <taxon>Tissierellia</taxon>
        <taxon>Tissierellales</taxon>
        <taxon>Peptoniphilaceae</taxon>
        <taxon>Peptoniphilus</taxon>
    </lineage>
</organism>
<gene>
    <name evidence="2" type="ORF">ABID14_001784</name>
</gene>
<keyword evidence="3" id="KW-1185">Reference proteome</keyword>
<feature type="chain" id="PRO_5045257883" evidence="1">
    <location>
        <begin position="23"/>
        <end position="206"/>
    </location>
</feature>
<keyword evidence="1" id="KW-0732">Signal</keyword>